<dbReference type="Proteomes" id="UP000019487">
    <property type="component" value="Unassembled WGS sequence"/>
</dbReference>
<organism evidence="1 2">
    <name type="scientific">Sclerotinia borealis (strain F-4128)</name>
    <dbReference type="NCBI Taxonomy" id="1432307"/>
    <lineage>
        <taxon>Eukaryota</taxon>
        <taxon>Fungi</taxon>
        <taxon>Dikarya</taxon>
        <taxon>Ascomycota</taxon>
        <taxon>Pezizomycotina</taxon>
        <taxon>Leotiomycetes</taxon>
        <taxon>Helotiales</taxon>
        <taxon>Sclerotiniaceae</taxon>
        <taxon>Sclerotinia</taxon>
    </lineage>
</organism>
<reference evidence="1 2" key="1">
    <citation type="journal article" date="2014" name="Genome Announc.">
        <title>Draft genome sequence of Sclerotinia borealis, a psychrophilic plant pathogenic fungus.</title>
        <authorList>
            <person name="Mardanov A.V."/>
            <person name="Beletsky A.V."/>
            <person name="Kadnikov V.V."/>
            <person name="Ignatov A.N."/>
            <person name="Ravin N.V."/>
        </authorList>
    </citation>
    <scope>NUCLEOTIDE SEQUENCE [LARGE SCALE GENOMIC DNA]</scope>
    <source>
        <strain evidence="2">F-4157</strain>
    </source>
</reference>
<dbReference type="EMBL" id="AYSA01000563">
    <property type="protein sequence ID" value="ESZ90912.1"/>
    <property type="molecule type" value="Genomic_DNA"/>
</dbReference>
<protein>
    <submittedName>
        <fullName evidence="1">Uncharacterized protein</fullName>
    </submittedName>
</protein>
<dbReference type="OrthoDB" id="3440338at2759"/>
<evidence type="ECO:0000313" key="1">
    <source>
        <dbReference type="EMBL" id="ESZ90912.1"/>
    </source>
</evidence>
<name>W9C2A2_SCLBF</name>
<gene>
    <name evidence="1" type="ORF">SBOR_8703</name>
</gene>
<proteinExistence type="predicted"/>
<accession>W9C2A2</accession>
<dbReference type="HOGENOM" id="CLU_1074264_0_0_1"/>
<keyword evidence="2" id="KW-1185">Reference proteome</keyword>
<evidence type="ECO:0000313" key="2">
    <source>
        <dbReference type="Proteomes" id="UP000019487"/>
    </source>
</evidence>
<sequence>MIKLGSGDKKKARPYIYIHYLVNSEGKSSTPNELKVILLDIQTYLRGHGNANDRQSQTLSEKIDGAIEAKDSLYRLGQRRYVESPSWHDNISKFVKALGTRLEFEISNGHGDEPLDRPITEVGYAQSLERLESHRKHRSSNYIMNLTEAVCKVRFPRKYKNEQYIIFNLMEPSDGMYGEILCTRFAQGYITNGGGFSHGAAGIHVHSSRILGDEVWSEARQEALKEETLQKNVKEEVIRLKERKEKYDELMSTAKYMVE</sequence>
<dbReference type="AlphaFoldDB" id="W9C2A2"/>
<comment type="caution">
    <text evidence="1">The sequence shown here is derived from an EMBL/GenBank/DDBJ whole genome shotgun (WGS) entry which is preliminary data.</text>
</comment>